<proteinExistence type="predicted"/>
<evidence type="ECO:0000313" key="2">
    <source>
        <dbReference type="Proteomes" id="UP000494329"/>
    </source>
</evidence>
<name>A0A6J5CZ81_9BURK</name>
<keyword evidence="2" id="KW-1185">Reference proteome</keyword>
<gene>
    <name evidence="1" type="ORF">LMG29739_00191</name>
</gene>
<reference evidence="1 2" key="1">
    <citation type="submission" date="2020-04" db="EMBL/GenBank/DDBJ databases">
        <authorList>
            <person name="De Canck E."/>
        </authorList>
    </citation>
    <scope>NUCLEOTIDE SEQUENCE [LARGE SCALE GENOMIC DNA]</scope>
    <source>
        <strain evidence="1 2">LMG 29739</strain>
    </source>
</reference>
<sequence length="29" mass="3485">MNLACVYRTNFKSMFRIPLGTIHKEEEQQ</sequence>
<dbReference type="Proteomes" id="UP000494329">
    <property type="component" value="Unassembled WGS sequence"/>
</dbReference>
<accession>A0A6J5CZ81</accession>
<dbReference type="EMBL" id="CADIKF010000001">
    <property type="protein sequence ID" value="CAB3746467.1"/>
    <property type="molecule type" value="Genomic_DNA"/>
</dbReference>
<dbReference type="AlphaFoldDB" id="A0A6J5CZ81"/>
<evidence type="ECO:0000313" key="1">
    <source>
        <dbReference type="EMBL" id="CAB3746467.1"/>
    </source>
</evidence>
<protein>
    <submittedName>
        <fullName evidence="1">Uncharacterized protein</fullName>
    </submittedName>
</protein>
<organism evidence="1 2">
    <name type="scientific">Paraburkholderia solisilvae</name>
    <dbReference type="NCBI Taxonomy" id="624376"/>
    <lineage>
        <taxon>Bacteria</taxon>
        <taxon>Pseudomonadati</taxon>
        <taxon>Pseudomonadota</taxon>
        <taxon>Betaproteobacteria</taxon>
        <taxon>Burkholderiales</taxon>
        <taxon>Burkholderiaceae</taxon>
        <taxon>Paraburkholderia</taxon>
    </lineage>
</organism>